<dbReference type="EMBL" id="GGEC01087409">
    <property type="protein sequence ID" value="MBX67893.1"/>
    <property type="molecule type" value="Transcribed_RNA"/>
</dbReference>
<sequence length="64" mass="7654">MMCCVHRIWSVLFFPIKTRCCVLVTSVMIENTRYYTQVISVMIENTGNFDIRMYACFVCLLWFL</sequence>
<name>A0A2P2QLP1_RHIMU</name>
<keyword evidence="1" id="KW-0732">Signal</keyword>
<accession>A0A2P2QLP1</accession>
<evidence type="ECO:0000313" key="2">
    <source>
        <dbReference type="EMBL" id="MBX67893.1"/>
    </source>
</evidence>
<evidence type="ECO:0000256" key="1">
    <source>
        <dbReference type="SAM" id="SignalP"/>
    </source>
</evidence>
<organism evidence="2">
    <name type="scientific">Rhizophora mucronata</name>
    <name type="common">Asiatic mangrove</name>
    <dbReference type="NCBI Taxonomy" id="61149"/>
    <lineage>
        <taxon>Eukaryota</taxon>
        <taxon>Viridiplantae</taxon>
        <taxon>Streptophyta</taxon>
        <taxon>Embryophyta</taxon>
        <taxon>Tracheophyta</taxon>
        <taxon>Spermatophyta</taxon>
        <taxon>Magnoliopsida</taxon>
        <taxon>eudicotyledons</taxon>
        <taxon>Gunneridae</taxon>
        <taxon>Pentapetalae</taxon>
        <taxon>rosids</taxon>
        <taxon>fabids</taxon>
        <taxon>Malpighiales</taxon>
        <taxon>Rhizophoraceae</taxon>
        <taxon>Rhizophora</taxon>
    </lineage>
</organism>
<evidence type="ECO:0008006" key="3">
    <source>
        <dbReference type="Google" id="ProtNLM"/>
    </source>
</evidence>
<protein>
    <recommendedName>
        <fullName evidence="3">Secreted protein</fullName>
    </recommendedName>
</protein>
<dbReference type="AlphaFoldDB" id="A0A2P2QLP1"/>
<feature type="signal peptide" evidence="1">
    <location>
        <begin position="1"/>
        <end position="20"/>
    </location>
</feature>
<feature type="chain" id="PRO_5015138151" description="Secreted protein" evidence="1">
    <location>
        <begin position="21"/>
        <end position="64"/>
    </location>
</feature>
<reference evidence="2" key="1">
    <citation type="submission" date="2018-02" db="EMBL/GenBank/DDBJ databases">
        <title>Rhizophora mucronata_Transcriptome.</title>
        <authorList>
            <person name="Meera S.P."/>
            <person name="Sreeshan A."/>
            <person name="Augustine A."/>
        </authorList>
    </citation>
    <scope>NUCLEOTIDE SEQUENCE</scope>
    <source>
        <tissue evidence="2">Leaf</tissue>
    </source>
</reference>
<proteinExistence type="predicted"/>